<feature type="non-terminal residue" evidence="2">
    <location>
        <position position="1"/>
    </location>
</feature>
<accession>A0A0T6ATZ4</accession>
<gene>
    <name evidence="2" type="ORF">AMK59_8621</name>
</gene>
<name>A0A0T6ATZ4_9SCAR</name>
<dbReference type="Proteomes" id="UP000051574">
    <property type="component" value="Unassembled WGS sequence"/>
</dbReference>
<evidence type="ECO:0000313" key="3">
    <source>
        <dbReference type="Proteomes" id="UP000051574"/>
    </source>
</evidence>
<feature type="domain" description="RPAP1/MINIYO-like TPR repeats" evidence="1">
    <location>
        <begin position="612"/>
        <end position="720"/>
    </location>
</feature>
<dbReference type="EMBL" id="LJIG01022847">
    <property type="protein sequence ID" value="KRT78413.1"/>
    <property type="molecule type" value="Genomic_DNA"/>
</dbReference>
<dbReference type="GO" id="GO:0006366">
    <property type="term" value="P:transcription by RNA polymerase II"/>
    <property type="evidence" value="ECO:0007669"/>
    <property type="project" value="InterPro"/>
</dbReference>
<dbReference type="InterPro" id="IPR039913">
    <property type="entry name" value="RPAP1/Rba50"/>
</dbReference>
<dbReference type="InterPro" id="IPR057989">
    <property type="entry name" value="TPR_RPAP1/MINIYO-like"/>
</dbReference>
<keyword evidence="3" id="KW-1185">Reference proteome</keyword>
<feature type="domain" description="RPAP1/MINIYO-like TPR repeats" evidence="1">
    <location>
        <begin position="722"/>
        <end position="865"/>
    </location>
</feature>
<dbReference type="AlphaFoldDB" id="A0A0T6ATZ4"/>
<reference evidence="2 3" key="1">
    <citation type="submission" date="2015-09" db="EMBL/GenBank/DDBJ databases">
        <title>Draft genome of the scarab beetle Oryctes borbonicus.</title>
        <authorList>
            <person name="Meyer J.M."/>
            <person name="Markov G.V."/>
            <person name="Baskaran P."/>
            <person name="Herrmann M."/>
            <person name="Sommer R.J."/>
            <person name="Roedelsperger C."/>
        </authorList>
    </citation>
    <scope>NUCLEOTIDE SEQUENCE [LARGE SCALE GENOMIC DNA]</scope>
    <source>
        <strain evidence="2">OB123</strain>
        <tissue evidence="2">Whole animal</tissue>
    </source>
</reference>
<dbReference type="OrthoDB" id="348201at2759"/>
<protein>
    <recommendedName>
        <fullName evidence="1">RPAP1/MINIYO-like TPR repeats domain-containing protein</fullName>
    </recommendedName>
</protein>
<dbReference type="PANTHER" id="PTHR21483">
    <property type="entry name" value="RNA POLYMERASE II-ASSOCIATED PROTEIN 1"/>
    <property type="match status" value="1"/>
</dbReference>
<sequence length="867" mass="100544">IIYYFRSNIMQQKITALNSIANLVSLETSGIYNNIIDIPIEQVFFILRFSLDDNAPSVLNASIKAMRNLFYYPIDEACLDGLLNFGNGVIQPTLSSEEIDRDDDNTVKDQQLAESNLVKCLMRTEILTRIRYIINTVKPPLETICYCLEILIRLARDSERISTLIFECEGLISNIITHFVPRVFKENVSNLNYGVPLKQAIKLCRILSTRDKKIALKLINKYNIMDSILMYLSNEHYSSNTTSIQLQIESLHLWNVFIHYDLALEQFLAVQPALLQMLHYHVQNTNQDVSTSYTMHGHVAAILCLVGSMAKRQNCHMLPYIDLLTNQALIKWVTQFNNSTTFLCGKLVIISSLLYCLSSIYDNKNNVNRNKIDNMVKTLIKSEGFRVVTSHIRSGSNILCKQEPHKPCKNLLTVEAAVWNASEHIVPILQTNSCLPFLNCLSHFIVTTRCEEMKLLFLKHENLNKYLEIVRLTKEYNLTSNWFTNIESEFLVNVLRISYSIYKMIDTSIFYDIAVKCLSIFNSMQKETIEWILKNIIFNKDYYPSHALMQNLEIEGDNSTLRDCIDNLNNVFSTYIEVLGLKLNVNDFKNNLCIDIKEGNIIPVDWIYSKLSFIIQNCLRWIYIYEKYFSSLASLINSADKYCRLACVFLVSDDLFFVSEVRNLLEVCFKHFMTNDLKKLDFKKSVHGLTNFQDFYTQLLEQYQGVSYGDSLFSNFILIPSEVRNLLEACFKHLMTNDLKKLDFKKSVHGLTNFQDFYTQLLEQYQGVSYGDSLFSNFILIPLMQKHNIQYRKLLWSEYGGIVEVCNITENQLMSPLDAFLQPTETDISLLKCYRKCIFERRMRDGSVLKIIAKHHLDTFVKNKRSS</sequence>
<evidence type="ECO:0000259" key="1">
    <source>
        <dbReference type="Pfam" id="PF25766"/>
    </source>
</evidence>
<organism evidence="2 3">
    <name type="scientific">Oryctes borbonicus</name>
    <dbReference type="NCBI Taxonomy" id="1629725"/>
    <lineage>
        <taxon>Eukaryota</taxon>
        <taxon>Metazoa</taxon>
        <taxon>Ecdysozoa</taxon>
        <taxon>Arthropoda</taxon>
        <taxon>Hexapoda</taxon>
        <taxon>Insecta</taxon>
        <taxon>Pterygota</taxon>
        <taxon>Neoptera</taxon>
        <taxon>Endopterygota</taxon>
        <taxon>Coleoptera</taxon>
        <taxon>Polyphaga</taxon>
        <taxon>Scarabaeiformia</taxon>
        <taxon>Scarabaeidae</taxon>
        <taxon>Dynastinae</taxon>
        <taxon>Oryctes</taxon>
    </lineage>
</organism>
<evidence type="ECO:0000313" key="2">
    <source>
        <dbReference type="EMBL" id="KRT78413.1"/>
    </source>
</evidence>
<dbReference type="PANTHER" id="PTHR21483:SF18">
    <property type="entry name" value="RNA POLYMERASE II-ASSOCIATED PROTEIN 1"/>
    <property type="match status" value="1"/>
</dbReference>
<comment type="caution">
    <text evidence="2">The sequence shown here is derived from an EMBL/GenBank/DDBJ whole genome shotgun (WGS) entry which is preliminary data.</text>
</comment>
<dbReference type="Pfam" id="PF25766">
    <property type="entry name" value="TPR_RPAP1"/>
    <property type="match status" value="2"/>
</dbReference>
<proteinExistence type="predicted"/>